<dbReference type="InterPro" id="IPR014721">
    <property type="entry name" value="Ribsml_uS5_D2-typ_fold_subgr"/>
</dbReference>
<keyword evidence="6" id="KW-0547">Nucleotide-binding</keyword>
<dbReference type="InterPro" id="IPR000565">
    <property type="entry name" value="Topo_IIA_B"/>
</dbReference>
<dbReference type="SMART" id="SM00433">
    <property type="entry name" value="TOP2c"/>
    <property type="match status" value="1"/>
</dbReference>
<comment type="caution">
    <text evidence="13">The sequence shown here is derived from an EMBL/GenBank/DDBJ whole genome shotgun (WGS) entry which is preliminary data.</text>
</comment>
<evidence type="ECO:0000256" key="11">
    <source>
        <dbReference type="ARBA" id="ARBA00023235"/>
    </source>
</evidence>
<comment type="cofactor">
    <cofactor evidence="2">
        <name>Mg(2+)</name>
        <dbReference type="ChEBI" id="CHEBI:18420"/>
    </cofactor>
</comment>
<dbReference type="FunFam" id="3.30.230.10:FF:000005">
    <property type="entry name" value="DNA gyrase subunit B"/>
    <property type="match status" value="1"/>
</dbReference>
<dbReference type="EMBL" id="JAGQLG010000041">
    <property type="protein sequence ID" value="MCA9382003.1"/>
    <property type="molecule type" value="Genomic_DNA"/>
</dbReference>
<dbReference type="PRINTS" id="PR01159">
    <property type="entry name" value="DNAGYRASEB"/>
</dbReference>
<evidence type="ECO:0000256" key="10">
    <source>
        <dbReference type="ARBA" id="ARBA00023125"/>
    </source>
</evidence>
<dbReference type="CDD" id="cd16928">
    <property type="entry name" value="HATPase_GyrB-like"/>
    <property type="match status" value="1"/>
</dbReference>
<dbReference type="PANTHER" id="PTHR45866">
    <property type="entry name" value="DNA GYRASE/TOPOISOMERASE SUBUNIT B"/>
    <property type="match status" value="1"/>
</dbReference>
<keyword evidence="7" id="KW-0067">ATP-binding</keyword>
<dbReference type="AlphaFoldDB" id="A0A955RHR8"/>
<dbReference type="FunFam" id="3.40.50.670:FF:000002">
    <property type="entry name" value="DNA gyrase subunit B"/>
    <property type="match status" value="1"/>
</dbReference>
<dbReference type="Pfam" id="PF00986">
    <property type="entry name" value="DNA_gyraseB_C"/>
    <property type="match status" value="1"/>
</dbReference>
<evidence type="ECO:0000256" key="6">
    <source>
        <dbReference type="ARBA" id="ARBA00022741"/>
    </source>
</evidence>
<dbReference type="InterPro" id="IPR013760">
    <property type="entry name" value="Topo_IIA-like_dom_sf"/>
</dbReference>
<proteinExistence type="inferred from homology"/>
<organism evidence="13 14">
    <name type="scientific">Candidatus Dojkabacteria bacterium</name>
    <dbReference type="NCBI Taxonomy" id="2099670"/>
    <lineage>
        <taxon>Bacteria</taxon>
        <taxon>Candidatus Dojkabacteria</taxon>
    </lineage>
</organism>
<dbReference type="Gene3D" id="3.40.50.670">
    <property type="match status" value="1"/>
</dbReference>
<dbReference type="GO" id="GO:0046872">
    <property type="term" value="F:metal ion binding"/>
    <property type="evidence" value="ECO:0007669"/>
    <property type="project" value="UniProtKB-KW"/>
</dbReference>
<dbReference type="SUPFAM" id="SSF56719">
    <property type="entry name" value="Type II DNA topoisomerase"/>
    <property type="match status" value="1"/>
</dbReference>
<dbReference type="CDD" id="cd00822">
    <property type="entry name" value="TopoII_Trans_DNA_gyrase"/>
    <property type="match status" value="1"/>
</dbReference>
<dbReference type="Gene3D" id="3.30.565.10">
    <property type="entry name" value="Histidine kinase-like ATPase, C-terminal domain"/>
    <property type="match status" value="1"/>
</dbReference>
<keyword evidence="8" id="KW-0460">Magnesium</keyword>
<dbReference type="InterPro" id="IPR006171">
    <property type="entry name" value="TOPRIM_dom"/>
</dbReference>
<comment type="similarity">
    <text evidence="3">Belongs to the type II topoisomerase GyrB family.</text>
</comment>
<reference evidence="13" key="2">
    <citation type="journal article" date="2021" name="Microbiome">
        <title>Successional dynamics and alternative stable states in a saline activated sludge microbial community over 9 years.</title>
        <authorList>
            <person name="Wang Y."/>
            <person name="Ye J."/>
            <person name="Ju F."/>
            <person name="Liu L."/>
            <person name="Boyd J.A."/>
            <person name="Deng Y."/>
            <person name="Parks D.H."/>
            <person name="Jiang X."/>
            <person name="Yin X."/>
            <person name="Woodcroft B.J."/>
            <person name="Tyson G.W."/>
            <person name="Hugenholtz P."/>
            <person name="Polz M.F."/>
            <person name="Zhang T."/>
        </authorList>
    </citation>
    <scope>NUCLEOTIDE SEQUENCE</scope>
    <source>
        <strain evidence="13">HKST-UBA10</strain>
    </source>
</reference>
<evidence type="ECO:0000256" key="2">
    <source>
        <dbReference type="ARBA" id="ARBA00001946"/>
    </source>
</evidence>
<dbReference type="Proteomes" id="UP000782843">
    <property type="component" value="Unassembled WGS sequence"/>
</dbReference>
<dbReference type="Pfam" id="PF02518">
    <property type="entry name" value="HATPase_c"/>
    <property type="match status" value="1"/>
</dbReference>
<dbReference type="InterPro" id="IPR013759">
    <property type="entry name" value="Topo_IIA_B_C"/>
</dbReference>
<dbReference type="PRINTS" id="PR00418">
    <property type="entry name" value="TPI2FAMILY"/>
</dbReference>
<evidence type="ECO:0000256" key="7">
    <source>
        <dbReference type="ARBA" id="ARBA00022840"/>
    </source>
</evidence>
<name>A0A955RHR8_9BACT</name>
<dbReference type="Pfam" id="PF01751">
    <property type="entry name" value="Toprim"/>
    <property type="match status" value="1"/>
</dbReference>
<evidence type="ECO:0000256" key="1">
    <source>
        <dbReference type="ARBA" id="ARBA00000185"/>
    </source>
</evidence>
<dbReference type="InterPro" id="IPR002288">
    <property type="entry name" value="DNA_gyrase_B_C"/>
</dbReference>
<dbReference type="GO" id="GO:0003677">
    <property type="term" value="F:DNA binding"/>
    <property type="evidence" value="ECO:0007669"/>
    <property type="project" value="UniProtKB-KW"/>
</dbReference>
<dbReference type="SMART" id="SM00387">
    <property type="entry name" value="HATPase_c"/>
    <property type="match status" value="1"/>
</dbReference>
<evidence type="ECO:0000259" key="12">
    <source>
        <dbReference type="PROSITE" id="PS50880"/>
    </source>
</evidence>
<dbReference type="InterPro" id="IPR001241">
    <property type="entry name" value="Topo_IIA"/>
</dbReference>
<keyword evidence="10" id="KW-0238">DNA-binding</keyword>
<dbReference type="Pfam" id="PF00204">
    <property type="entry name" value="DNA_gyraseB"/>
    <property type="match status" value="1"/>
</dbReference>
<comment type="catalytic activity">
    <reaction evidence="1">
        <text>ATP-dependent breakage, passage and rejoining of double-stranded DNA.</text>
        <dbReference type="EC" id="5.6.2.2"/>
    </reaction>
</comment>
<dbReference type="GO" id="GO:0003918">
    <property type="term" value="F:DNA topoisomerase type II (double strand cut, ATP-hydrolyzing) activity"/>
    <property type="evidence" value="ECO:0007669"/>
    <property type="project" value="UniProtKB-EC"/>
</dbReference>
<reference evidence="13" key="1">
    <citation type="submission" date="2020-04" db="EMBL/GenBank/DDBJ databases">
        <authorList>
            <person name="Zhang T."/>
        </authorList>
    </citation>
    <scope>NUCLEOTIDE SEQUENCE</scope>
    <source>
        <strain evidence="13">HKST-UBA10</strain>
    </source>
</reference>
<dbReference type="PANTHER" id="PTHR45866:SF1">
    <property type="entry name" value="DNA GYRASE SUBUNIT B, MITOCHONDRIAL"/>
    <property type="match status" value="1"/>
</dbReference>
<dbReference type="InterPro" id="IPR003594">
    <property type="entry name" value="HATPase_dom"/>
</dbReference>
<dbReference type="PROSITE" id="PS50880">
    <property type="entry name" value="TOPRIM"/>
    <property type="match status" value="1"/>
</dbReference>
<sequence length="648" mass="72711">MADSSKSDYNASQIIVLKDLDAVRKRPAMYIGSTDLYGLHHILKEVIDNSVDEALAGFCDEINITFNKDGSVSIEDNGRGIPVDMHKATKKSALEVAMTSLHGGGKFEQGAYSVSSGLHGVGLKATNALSKWMETTVYKDGNIYKQKYEIGKPVSAVEKLGTTTKSGTLQTFFPDPEIFETTRFELKKLITIIRQQAYLIAGVKFKIVDNRESDFRPSTDDDIPRDITFFFEGGIKTYVKNMNRGENTVNKVFYAQKKVNDTDVEVAFQYTDDLQENVLCFANNVHTPEGGTHLTGFRIALTKSINDYWNKIATDKEKDIKLEGKDVREGITAVVSIKIPDPQFEGQTKIKLNNPEVQNAVRSVLGEKLDEYLEEHPKEAKKIIDKALLANRARKAAKAAREAVVRKGALESAALPGKLSDCSNRDPAQSELYIVEGISAGGTAKQGRDRKTQAILPLRGKPINSEKYRIDRVLQNDILKDLITALGCGVGDTLNVSKIRYHKIVLMNDADVDGAHINTLVLTLFYRHLRAIIDEGYLYLAQPPLYKITVSKGESYWILNDEEKDKITERLEKEKKTIQNIQRFKGLGEMNSEQLWDTTMNPENRILKQVNVDDFQEADKIFDVLMGNDVQPRKKFIQTHAKYAELDV</sequence>
<dbReference type="GO" id="GO:0005524">
    <property type="term" value="F:ATP binding"/>
    <property type="evidence" value="ECO:0007669"/>
    <property type="project" value="UniProtKB-KW"/>
</dbReference>
<dbReference type="NCBIfam" id="NF004189">
    <property type="entry name" value="PRK05644.1"/>
    <property type="match status" value="1"/>
</dbReference>
<dbReference type="InterPro" id="IPR013506">
    <property type="entry name" value="Topo_IIA_bsu_dom2"/>
</dbReference>
<accession>A0A955RHR8</accession>
<evidence type="ECO:0000313" key="14">
    <source>
        <dbReference type="Proteomes" id="UP000782843"/>
    </source>
</evidence>
<evidence type="ECO:0000256" key="8">
    <source>
        <dbReference type="ARBA" id="ARBA00022842"/>
    </source>
</evidence>
<gene>
    <name evidence="13" type="ORF">KC660_01190</name>
</gene>
<evidence type="ECO:0000256" key="5">
    <source>
        <dbReference type="ARBA" id="ARBA00022723"/>
    </source>
</evidence>
<feature type="domain" description="Toprim" evidence="12">
    <location>
        <begin position="430"/>
        <end position="544"/>
    </location>
</feature>
<evidence type="ECO:0000256" key="3">
    <source>
        <dbReference type="ARBA" id="ARBA00010708"/>
    </source>
</evidence>
<keyword evidence="9" id="KW-0799">Topoisomerase</keyword>
<keyword evidence="11" id="KW-0413">Isomerase</keyword>
<evidence type="ECO:0000256" key="4">
    <source>
        <dbReference type="ARBA" id="ARBA00012895"/>
    </source>
</evidence>
<evidence type="ECO:0000256" key="9">
    <source>
        <dbReference type="ARBA" id="ARBA00023029"/>
    </source>
</evidence>
<dbReference type="EC" id="5.6.2.2" evidence="4"/>
<dbReference type="InterPro" id="IPR036890">
    <property type="entry name" value="HATPase_C_sf"/>
</dbReference>
<dbReference type="SUPFAM" id="SSF54211">
    <property type="entry name" value="Ribosomal protein S5 domain 2-like"/>
    <property type="match status" value="1"/>
</dbReference>
<evidence type="ECO:0000313" key="13">
    <source>
        <dbReference type="EMBL" id="MCA9382003.1"/>
    </source>
</evidence>
<dbReference type="Gene3D" id="3.30.230.10">
    <property type="match status" value="1"/>
</dbReference>
<dbReference type="SUPFAM" id="SSF55874">
    <property type="entry name" value="ATPase domain of HSP90 chaperone/DNA topoisomerase II/histidine kinase"/>
    <property type="match status" value="1"/>
</dbReference>
<keyword evidence="5" id="KW-0479">Metal-binding</keyword>
<protein>
    <recommendedName>
        <fullName evidence="4">DNA topoisomerase (ATP-hydrolyzing)</fullName>
        <ecNumber evidence="4">5.6.2.2</ecNumber>
    </recommendedName>
</protein>
<dbReference type="GO" id="GO:0006265">
    <property type="term" value="P:DNA topological change"/>
    <property type="evidence" value="ECO:0007669"/>
    <property type="project" value="InterPro"/>
</dbReference>
<dbReference type="InterPro" id="IPR020568">
    <property type="entry name" value="Ribosomal_Su5_D2-typ_SF"/>
</dbReference>